<keyword evidence="4" id="KW-1185">Reference proteome</keyword>
<keyword evidence="1" id="KW-0812">Transmembrane</keyword>
<evidence type="ECO:0000259" key="2">
    <source>
        <dbReference type="Pfam" id="PF04892"/>
    </source>
</evidence>
<dbReference type="NCBIfam" id="NF037970">
    <property type="entry name" value="vanZ_1"/>
    <property type="match status" value="1"/>
</dbReference>
<protein>
    <submittedName>
        <fullName evidence="3">VanZ-like protein</fullName>
    </submittedName>
</protein>
<evidence type="ECO:0000313" key="4">
    <source>
        <dbReference type="Proteomes" id="UP000042527"/>
    </source>
</evidence>
<keyword evidence="1" id="KW-1133">Transmembrane helix</keyword>
<feature type="transmembrane region" description="Helical" evidence="1">
    <location>
        <begin position="65"/>
        <end position="86"/>
    </location>
</feature>
<dbReference type="InterPro" id="IPR006976">
    <property type="entry name" value="VanZ-like"/>
</dbReference>
<keyword evidence="1" id="KW-0472">Membrane</keyword>
<feature type="transmembrane region" description="Helical" evidence="1">
    <location>
        <begin position="36"/>
        <end position="53"/>
    </location>
</feature>
<gene>
    <name evidence="3" type="ORF">TPHV1_110058</name>
</gene>
<evidence type="ECO:0000256" key="1">
    <source>
        <dbReference type="SAM" id="Phobius"/>
    </source>
</evidence>
<dbReference type="EMBL" id="CDNC01000003">
    <property type="protein sequence ID" value="CEM60832.1"/>
    <property type="molecule type" value="Genomic_DNA"/>
</dbReference>
<dbReference type="PANTHER" id="PTHR28008:SF1">
    <property type="entry name" value="DOMAIN PROTEIN, PUTATIVE (AFU_ORTHOLOGUE AFUA_3G10980)-RELATED"/>
    <property type="match status" value="1"/>
</dbReference>
<feature type="domain" description="VanZ-like" evidence="2">
    <location>
        <begin position="26"/>
        <end position="109"/>
    </location>
</feature>
<proteinExistence type="predicted"/>
<organism evidence="3 4">
    <name type="scientific">Treponema phagedenis</name>
    <dbReference type="NCBI Taxonomy" id="162"/>
    <lineage>
        <taxon>Bacteria</taxon>
        <taxon>Pseudomonadati</taxon>
        <taxon>Spirochaetota</taxon>
        <taxon>Spirochaetia</taxon>
        <taxon>Spirochaetales</taxon>
        <taxon>Treponemataceae</taxon>
        <taxon>Treponema</taxon>
    </lineage>
</organism>
<sequence length="127" mass="14425">MRILSIIGFISIWILSSFSTLPTPKNIILGWDKLHHAIAFTCLAFTLSYWFPAKNWIFPPFRKTVFISFLLSIFWGVVDEVHQYFVPGRECSLADLAADSIGVISALALRVYLESRKAKKGKRSSKT</sequence>
<dbReference type="Pfam" id="PF04892">
    <property type="entry name" value="VanZ"/>
    <property type="match status" value="1"/>
</dbReference>
<dbReference type="Proteomes" id="UP000042527">
    <property type="component" value="Unassembled WGS sequence"/>
</dbReference>
<feature type="transmembrane region" description="Helical" evidence="1">
    <location>
        <begin position="92"/>
        <end position="113"/>
    </location>
</feature>
<evidence type="ECO:0000313" key="3">
    <source>
        <dbReference type="EMBL" id="CEM60832.1"/>
    </source>
</evidence>
<dbReference type="PANTHER" id="PTHR28008">
    <property type="entry name" value="DOMAIN PROTEIN, PUTATIVE (AFU_ORTHOLOGUE AFUA_3G10980)-RELATED"/>
    <property type="match status" value="1"/>
</dbReference>
<accession>A0A0B7GTH3</accession>
<name>A0A0B7GTH3_TREPH</name>
<dbReference type="AlphaFoldDB" id="A0A0B7GTH3"/>
<reference evidence="4" key="1">
    <citation type="submission" date="2015-01" db="EMBL/GenBank/DDBJ databases">
        <authorList>
            <person name="Manzoor Shahid"/>
            <person name="Zubair Saima"/>
        </authorList>
    </citation>
    <scope>NUCLEOTIDE SEQUENCE [LARGE SCALE GENOMIC DNA]</scope>
    <source>
        <strain evidence="4">V1</strain>
    </source>
</reference>